<organism evidence="5 6">
    <name type="scientific">Adineta steineri</name>
    <dbReference type="NCBI Taxonomy" id="433720"/>
    <lineage>
        <taxon>Eukaryota</taxon>
        <taxon>Metazoa</taxon>
        <taxon>Spiralia</taxon>
        <taxon>Gnathifera</taxon>
        <taxon>Rotifera</taxon>
        <taxon>Eurotatoria</taxon>
        <taxon>Bdelloidea</taxon>
        <taxon>Adinetida</taxon>
        <taxon>Adinetidae</taxon>
        <taxon>Adineta</taxon>
    </lineage>
</organism>
<dbReference type="PANTHER" id="PTHR24104:SF25">
    <property type="entry name" value="PROTEIN LIN-41"/>
    <property type="match status" value="1"/>
</dbReference>
<keyword evidence="4" id="KW-0732">Signal</keyword>
<dbReference type="PANTHER" id="PTHR24104">
    <property type="entry name" value="E3 UBIQUITIN-PROTEIN LIGASE NHLRC1-RELATED"/>
    <property type="match status" value="1"/>
</dbReference>
<evidence type="ECO:0000256" key="4">
    <source>
        <dbReference type="SAM" id="SignalP"/>
    </source>
</evidence>
<feature type="signal peptide" evidence="4">
    <location>
        <begin position="1"/>
        <end position="21"/>
    </location>
</feature>
<dbReference type="SUPFAM" id="SSF101898">
    <property type="entry name" value="NHL repeat"/>
    <property type="match status" value="1"/>
</dbReference>
<feature type="region of interest" description="Disordered" evidence="3">
    <location>
        <begin position="547"/>
        <end position="574"/>
    </location>
</feature>
<dbReference type="InterPro" id="IPR011042">
    <property type="entry name" value="6-blade_b-propeller_TolB-like"/>
</dbReference>
<evidence type="ECO:0000256" key="3">
    <source>
        <dbReference type="SAM" id="MobiDB-lite"/>
    </source>
</evidence>
<dbReference type="Gene3D" id="2.120.10.30">
    <property type="entry name" value="TolB, C-terminal domain"/>
    <property type="match status" value="1"/>
</dbReference>
<name>A0A815IRX8_9BILA</name>
<proteinExistence type="predicted"/>
<comment type="caution">
    <text evidence="5">The sequence shown here is derived from an EMBL/GenBank/DDBJ whole genome shotgun (WGS) entry which is preliminary data.</text>
</comment>
<dbReference type="PROSITE" id="PS51125">
    <property type="entry name" value="NHL"/>
    <property type="match status" value="1"/>
</dbReference>
<evidence type="ECO:0000313" key="6">
    <source>
        <dbReference type="Proteomes" id="UP000663860"/>
    </source>
</evidence>
<accession>A0A815IRX8</accession>
<dbReference type="Pfam" id="PF01436">
    <property type="entry name" value="NHL"/>
    <property type="match status" value="1"/>
</dbReference>
<dbReference type="InterPro" id="IPR001258">
    <property type="entry name" value="NHL_repeat"/>
</dbReference>
<feature type="repeat" description="NHL" evidence="2">
    <location>
        <begin position="1031"/>
        <end position="1070"/>
    </location>
</feature>
<dbReference type="GO" id="GO:0008270">
    <property type="term" value="F:zinc ion binding"/>
    <property type="evidence" value="ECO:0007669"/>
    <property type="project" value="UniProtKB-KW"/>
</dbReference>
<reference evidence="5" key="1">
    <citation type="submission" date="2021-02" db="EMBL/GenBank/DDBJ databases">
        <authorList>
            <person name="Nowell W R."/>
        </authorList>
    </citation>
    <scope>NUCLEOTIDE SEQUENCE</scope>
</reference>
<sequence length="1172" mass="133899">MQVSVFTIVILCSICVKSVQSIQCYDCIGGLDTRCNDPFDRENARNISKISISANDRCAKVIVNKELARLVFSADLCIAGDNGCITESNSKGEATVCCCNSDLCNGSSSILRRSSLFSADNDSEERDKKNSGNGDRGRDPPPFPDECPSETVGIESMYVCFGRRYDACPAFFTGSLQEACEEALSSTTITEEVFPSEALGDFAMEKCPMLIGVMRSCGEEEVGLFINEYQSKTLLQNATITLGELKYKLVIFKKECDTNEQTQPRDVHKKPRVRWDVVLEIAKYLSLNNAISVFSPNVLPLLRRFQTNVQLVEPSDSFIKMVLQKLNPSQAVSLRFNAEDRLLNTEFNLLNRFDQVTSISLVNYHSIHEFIFHKILFPNITSLSLWYDNEIAFDAIRNMIIRLPTQIKRFQLHSSAVFCAHHSPNQTNSSSEINRTLEYLLIDMTHFPFTTQNDCQQKYASCLLMTIIDLIRSMTALKRVCFITNTEGFMNLLDVDEWRKLVCSFFKPEQVTLRVLGGGLDKNLIMKMVSEIQNLFEQTMKFRMISDNDSEERDKKISGNSDRGRDPPPFPDECPSETVGIESMYVCFDRRYDACPAFFTGSLQEACEEALSSTTITEEIFPSEALRDFAMEKCPMLIGVMRSCGEEKDGLFINEYQSKTLLQNATITLGELKYKLVIFKKECDTNEQTQPRDVHMKPRVRWDVVLEIAKYLSLNDAINVFSPNVLPLLRRFQTNVQLFEPSDSFIKMVLQKLNPSQAVSVQFNAEDRLLNTEFNLLNRFDQVTSISLVNYHSIHEFIFHKILFPNITSLSLWYDNEIAFDAIRNMIIRLPTQIKRFQLHSSAVFCAHHSPNQTNSSSEINRTLEYLLIDMTHFPFTTQNDCQQKYASCLLMTIIDLIRSIFDDGMHEMHRLVIAMDSHDNLIVASDLSIRKYFLNGTIQTLAYGIVADAMFIDRFDNIYYNTDYTLYKLDQNGNIIIVAGLTPGFDLDQLSDVSGIYVDKQGTTYISDKDNQRIVKYPINAINGTIVVGGDDGKQLDNPLGIFVDENDNRNHLYVCDTNNHRVQRFMSNSTESITIIGKNNHSMFDDSFFPHNVFVDSNGVVYVAHKRGLFKWLPIQKSIQIILEWKRPEFFDDWIEHPISFAFDSNWNLYVTDRENGSIKKFLFDNNSCK</sequence>
<evidence type="ECO:0000256" key="2">
    <source>
        <dbReference type="PROSITE-ProRule" id="PRU00504"/>
    </source>
</evidence>
<evidence type="ECO:0000313" key="5">
    <source>
        <dbReference type="EMBL" id="CAF1369299.1"/>
    </source>
</evidence>
<dbReference type="InterPro" id="IPR050952">
    <property type="entry name" value="TRIM-NHL_E3_ligases"/>
</dbReference>
<dbReference type="CDD" id="cd05819">
    <property type="entry name" value="NHL"/>
    <property type="match status" value="1"/>
</dbReference>
<feature type="compositionally biased region" description="Basic and acidic residues" evidence="3">
    <location>
        <begin position="552"/>
        <end position="566"/>
    </location>
</feature>
<protein>
    <submittedName>
        <fullName evidence="5">Uncharacterized protein</fullName>
    </submittedName>
</protein>
<dbReference type="Proteomes" id="UP000663860">
    <property type="component" value="Unassembled WGS sequence"/>
</dbReference>
<evidence type="ECO:0000256" key="1">
    <source>
        <dbReference type="ARBA" id="ARBA00022737"/>
    </source>
</evidence>
<dbReference type="EMBL" id="CAJNOE010000982">
    <property type="protein sequence ID" value="CAF1369299.1"/>
    <property type="molecule type" value="Genomic_DNA"/>
</dbReference>
<keyword evidence="1" id="KW-0677">Repeat</keyword>
<feature type="region of interest" description="Disordered" evidence="3">
    <location>
        <begin position="117"/>
        <end position="149"/>
    </location>
</feature>
<feature type="compositionally biased region" description="Basic and acidic residues" evidence="3">
    <location>
        <begin position="125"/>
        <end position="139"/>
    </location>
</feature>
<gene>
    <name evidence="5" type="ORF">IZO911_LOCUS37769</name>
</gene>
<dbReference type="AlphaFoldDB" id="A0A815IRX8"/>
<feature type="chain" id="PRO_5032547073" evidence="4">
    <location>
        <begin position="22"/>
        <end position="1172"/>
    </location>
</feature>